<dbReference type="Pfam" id="PF00437">
    <property type="entry name" value="T2SSE"/>
    <property type="match status" value="1"/>
</dbReference>
<evidence type="ECO:0000256" key="2">
    <source>
        <dbReference type="ARBA" id="ARBA00022741"/>
    </source>
</evidence>
<comment type="caution">
    <text evidence="5">The sequence shown here is derived from an EMBL/GenBank/DDBJ whole genome shotgun (WGS) entry which is preliminary data.</text>
</comment>
<keyword evidence="6" id="KW-1185">Reference proteome</keyword>
<organism evidence="5 6">
    <name type="scientific">Hephaestia caeni</name>
    <dbReference type="NCBI Taxonomy" id="645617"/>
    <lineage>
        <taxon>Bacteria</taxon>
        <taxon>Pseudomonadati</taxon>
        <taxon>Pseudomonadota</taxon>
        <taxon>Alphaproteobacteria</taxon>
        <taxon>Sphingomonadales</taxon>
        <taxon>Sphingomonadaceae</taxon>
        <taxon>Hephaestia</taxon>
    </lineage>
</organism>
<evidence type="ECO:0000313" key="6">
    <source>
        <dbReference type="Proteomes" id="UP000266568"/>
    </source>
</evidence>
<dbReference type="PANTHER" id="PTHR30258:SF2">
    <property type="entry name" value="COMG OPERON PROTEIN 1"/>
    <property type="match status" value="1"/>
</dbReference>
<dbReference type="Gene3D" id="1.10.40.70">
    <property type="match status" value="1"/>
</dbReference>
<dbReference type="Proteomes" id="UP000266568">
    <property type="component" value="Unassembled WGS sequence"/>
</dbReference>
<name>A0A397PAJ3_9SPHN</name>
<sequence length="583" mass="63094">MFRVSNIARSWHKVREAPITDEDGPVAANPNGFEEMLRARALLADESLQRALLIHAETDERLDAVVTRLGLLSEDRIAAEMSAHTGLPVIEGAALPSSAVEGPGLSLDFLRETRAIPIYADEAKVRIAVSDPFDPFPEQAFQFMFGGRAVERLIARASDIDAAIERLYHGSAQAAEEGESEIDSDDLERLKDLVSDAPVIRAVNRLIARASDERASDIHIEPSDDGLIVRFRVDGMLRQATKLPLAMRAPLVSRIKVMASLNIAERRLPQDGRLRISVRGHEIDLRVATSPSIHGESVVMRILDRSRLALDFTSLGFDPKLTARMREAIGRPHGIVLVTGPTGSGKTTTLYAALSELNADYRKLLTVEDPIEYRLPGVIQTQVNPAISFTFSTALRSFLRQDPDVMMVGEIRDTETAQIAVQAALTGHMILSTLHTNTAAGAISRLLDMGVEPFLLGSVLTGILAQRLVRRLCVECRRPYGPDDEIPPVLAPLLGSVEPAQFFHAHGCDRCGGSGYSGRVAVLEFLRVDAAISRLILHSADTPEIQAAGEAGGMRSLVADGVAKAAAGLTTLEEVMRVGSGDG</sequence>
<dbReference type="InterPro" id="IPR027417">
    <property type="entry name" value="P-loop_NTPase"/>
</dbReference>
<dbReference type="Gene3D" id="3.40.50.300">
    <property type="entry name" value="P-loop containing nucleotide triphosphate hydrolases"/>
    <property type="match status" value="1"/>
</dbReference>
<dbReference type="Pfam" id="PF05157">
    <property type="entry name" value="MshEN"/>
    <property type="match status" value="1"/>
</dbReference>
<dbReference type="Gene3D" id="3.30.300.160">
    <property type="entry name" value="Type II secretion system, protein E, N-terminal domain"/>
    <property type="match status" value="1"/>
</dbReference>
<dbReference type="EMBL" id="QXDC01000002">
    <property type="protein sequence ID" value="RIA45978.1"/>
    <property type="molecule type" value="Genomic_DNA"/>
</dbReference>
<keyword evidence="3" id="KW-0067">ATP-binding</keyword>
<protein>
    <submittedName>
        <fullName evidence="5">General secretion pathway protein E</fullName>
    </submittedName>
</protein>
<dbReference type="PANTHER" id="PTHR30258">
    <property type="entry name" value="TYPE II SECRETION SYSTEM PROTEIN GSPE-RELATED"/>
    <property type="match status" value="1"/>
</dbReference>
<reference evidence="5 6" key="1">
    <citation type="submission" date="2018-08" db="EMBL/GenBank/DDBJ databases">
        <title>Genomic Encyclopedia of Type Strains, Phase IV (KMG-IV): sequencing the most valuable type-strain genomes for metagenomic binning, comparative biology and taxonomic classification.</title>
        <authorList>
            <person name="Goeker M."/>
        </authorList>
    </citation>
    <scope>NUCLEOTIDE SEQUENCE [LARGE SCALE GENOMIC DNA]</scope>
    <source>
        <strain evidence="5 6">DSM 25527</strain>
    </source>
</reference>
<dbReference type="SUPFAM" id="SSF52540">
    <property type="entry name" value="P-loop containing nucleoside triphosphate hydrolases"/>
    <property type="match status" value="1"/>
</dbReference>
<evidence type="ECO:0000313" key="5">
    <source>
        <dbReference type="EMBL" id="RIA45978.1"/>
    </source>
</evidence>
<evidence type="ECO:0000259" key="4">
    <source>
        <dbReference type="PROSITE" id="PS00662"/>
    </source>
</evidence>
<dbReference type="RefSeq" id="WP_004211590.1">
    <property type="nucleotide sequence ID" value="NZ_QXDC01000002.1"/>
</dbReference>
<evidence type="ECO:0000256" key="1">
    <source>
        <dbReference type="ARBA" id="ARBA00006611"/>
    </source>
</evidence>
<dbReference type="SUPFAM" id="SSF160246">
    <property type="entry name" value="EspE N-terminal domain-like"/>
    <property type="match status" value="1"/>
</dbReference>
<accession>A0A397PAJ3</accession>
<dbReference type="PROSITE" id="PS00662">
    <property type="entry name" value="T2SP_E"/>
    <property type="match status" value="1"/>
</dbReference>
<dbReference type="GO" id="GO:0005524">
    <property type="term" value="F:ATP binding"/>
    <property type="evidence" value="ECO:0007669"/>
    <property type="project" value="UniProtKB-KW"/>
</dbReference>
<comment type="similarity">
    <text evidence="1">Belongs to the GSP E family.</text>
</comment>
<dbReference type="GO" id="GO:0005886">
    <property type="term" value="C:plasma membrane"/>
    <property type="evidence" value="ECO:0007669"/>
    <property type="project" value="TreeGrafter"/>
</dbReference>
<dbReference type="CDD" id="cd01129">
    <property type="entry name" value="PulE-GspE-like"/>
    <property type="match status" value="1"/>
</dbReference>
<dbReference type="FunFam" id="3.30.450.90:FF:000001">
    <property type="entry name" value="Type II secretion system ATPase GspE"/>
    <property type="match status" value="1"/>
</dbReference>
<proteinExistence type="inferred from homology"/>
<dbReference type="InterPro" id="IPR037257">
    <property type="entry name" value="T2SS_E_N_sf"/>
</dbReference>
<evidence type="ECO:0000256" key="3">
    <source>
        <dbReference type="ARBA" id="ARBA00022840"/>
    </source>
</evidence>
<dbReference type="Gene3D" id="3.30.450.90">
    <property type="match status" value="1"/>
</dbReference>
<dbReference type="InterPro" id="IPR001482">
    <property type="entry name" value="T2SS/T4SS_dom"/>
</dbReference>
<dbReference type="FunFam" id="3.40.50.300:FF:000398">
    <property type="entry name" value="Type IV pilus assembly ATPase PilB"/>
    <property type="match status" value="1"/>
</dbReference>
<feature type="domain" description="Bacterial type II secretion system protein E" evidence="4">
    <location>
        <begin position="399"/>
        <end position="413"/>
    </location>
</feature>
<keyword evidence="2" id="KW-0547">Nucleotide-binding</keyword>
<gene>
    <name evidence="5" type="ORF">DFR49_0507</name>
</gene>
<dbReference type="InterPro" id="IPR007831">
    <property type="entry name" value="T2SS_GspE_N"/>
</dbReference>
<dbReference type="AlphaFoldDB" id="A0A397PAJ3"/>
<dbReference type="GO" id="GO:0016887">
    <property type="term" value="F:ATP hydrolysis activity"/>
    <property type="evidence" value="ECO:0007669"/>
    <property type="project" value="TreeGrafter"/>
</dbReference>